<evidence type="ECO:0000259" key="6">
    <source>
        <dbReference type="PROSITE" id="PS51444"/>
    </source>
</evidence>
<feature type="chain" id="PRO_5046969698" description="Formin-like protein" evidence="5">
    <location>
        <begin position="25"/>
        <end position="926"/>
    </location>
</feature>
<organism evidence="7 8">
    <name type="scientific">Xanthoceras sorbifolium</name>
    <dbReference type="NCBI Taxonomy" id="99658"/>
    <lineage>
        <taxon>Eukaryota</taxon>
        <taxon>Viridiplantae</taxon>
        <taxon>Streptophyta</taxon>
        <taxon>Embryophyta</taxon>
        <taxon>Tracheophyta</taxon>
        <taxon>Spermatophyta</taxon>
        <taxon>Magnoliopsida</taxon>
        <taxon>eudicotyledons</taxon>
        <taxon>Gunneridae</taxon>
        <taxon>Pentapetalae</taxon>
        <taxon>rosids</taxon>
        <taxon>malvids</taxon>
        <taxon>Sapindales</taxon>
        <taxon>Sapindaceae</taxon>
        <taxon>Xanthoceroideae</taxon>
        <taxon>Xanthoceras</taxon>
    </lineage>
</organism>
<protein>
    <recommendedName>
        <fullName evidence="2">Formin-like protein</fullName>
    </recommendedName>
</protein>
<feature type="compositionally biased region" description="Polar residues" evidence="3">
    <location>
        <begin position="273"/>
        <end position="285"/>
    </location>
</feature>
<dbReference type="PANTHER" id="PTHR23213">
    <property type="entry name" value="FORMIN-RELATED"/>
    <property type="match status" value="1"/>
</dbReference>
<dbReference type="InterPro" id="IPR027643">
    <property type="entry name" value="Formin-like_plant"/>
</dbReference>
<feature type="compositionally biased region" description="Pro residues" evidence="3">
    <location>
        <begin position="385"/>
        <end position="402"/>
    </location>
</feature>
<comment type="similarity">
    <text evidence="1">Belongs to the formin-like family. Class-I subfamily.</text>
</comment>
<feature type="signal peptide" evidence="5">
    <location>
        <begin position="1"/>
        <end position="24"/>
    </location>
</feature>
<comment type="caution">
    <text evidence="7">The sequence shown here is derived from an EMBL/GenBank/DDBJ whole genome shotgun (WGS) entry which is preliminary data.</text>
</comment>
<dbReference type="InterPro" id="IPR042201">
    <property type="entry name" value="FH2_Formin_sf"/>
</dbReference>
<name>A0ABQ8HQS1_9ROSI</name>
<evidence type="ECO:0000256" key="5">
    <source>
        <dbReference type="SAM" id="SignalP"/>
    </source>
</evidence>
<keyword evidence="5" id="KW-0732">Signal</keyword>
<keyword evidence="4" id="KW-1133">Transmembrane helix</keyword>
<feature type="compositionally biased region" description="Low complexity" evidence="3">
    <location>
        <begin position="89"/>
        <end position="116"/>
    </location>
</feature>
<dbReference type="Proteomes" id="UP000827721">
    <property type="component" value="Unassembled WGS sequence"/>
</dbReference>
<feature type="domain" description="FH2" evidence="6">
    <location>
        <begin position="461"/>
        <end position="901"/>
    </location>
</feature>
<keyword evidence="4" id="KW-0472">Membrane</keyword>
<dbReference type="PANTHER" id="PTHR23213:SF338">
    <property type="entry name" value="FORMIN-LIKE PROTEIN 6"/>
    <property type="match status" value="1"/>
</dbReference>
<feature type="transmembrane region" description="Helical" evidence="4">
    <location>
        <begin position="122"/>
        <end position="144"/>
    </location>
</feature>
<dbReference type="Gene3D" id="1.20.58.2220">
    <property type="entry name" value="Formin, FH2 domain"/>
    <property type="match status" value="1"/>
</dbReference>
<feature type="compositionally biased region" description="Low complexity" evidence="3">
    <location>
        <begin position="447"/>
        <end position="456"/>
    </location>
</feature>
<dbReference type="PROSITE" id="PS51444">
    <property type="entry name" value="FH2"/>
    <property type="match status" value="1"/>
</dbReference>
<feature type="compositionally biased region" description="Low complexity" evidence="3">
    <location>
        <begin position="427"/>
        <end position="438"/>
    </location>
</feature>
<evidence type="ECO:0000256" key="3">
    <source>
        <dbReference type="SAM" id="MobiDB-lite"/>
    </source>
</evidence>
<feature type="compositionally biased region" description="Pro residues" evidence="3">
    <location>
        <begin position="47"/>
        <end position="76"/>
    </location>
</feature>
<evidence type="ECO:0000313" key="8">
    <source>
        <dbReference type="Proteomes" id="UP000827721"/>
    </source>
</evidence>
<feature type="compositionally biased region" description="Polar residues" evidence="3">
    <location>
        <begin position="226"/>
        <end position="238"/>
    </location>
</feature>
<proteinExistence type="inferred from homology"/>
<feature type="region of interest" description="Disordered" evidence="3">
    <location>
        <begin position="152"/>
        <end position="259"/>
    </location>
</feature>
<dbReference type="EMBL" id="JAFEMO010000008">
    <property type="protein sequence ID" value="KAH7566690.1"/>
    <property type="molecule type" value="Genomic_DNA"/>
</dbReference>
<feature type="compositionally biased region" description="Polar residues" evidence="3">
    <location>
        <begin position="410"/>
        <end position="419"/>
    </location>
</feature>
<evidence type="ECO:0000256" key="4">
    <source>
        <dbReference type="SAM" id="Phobius"/>
    </source>
</evidence>
<feature type="region of interest" description="Disordered" evidence="3">
    <location>
        <begin position="273"/>
        <end position="468"/>
    </location>
</feature>
<feature type="compositionally biased region" description="Polar residues" evidence="3">
    <location>
        <begin position="372"/>
        <end position="382"/>
    </location>
</feature>
<dbReference type="InterPro" id="IPR015425">
    <property type="entry name" value="FH2_Formin"/>
</dbReference>
<accession>A0ABQ8HQS1</accession>
<feature type="compositionally biased region" description="Pro residues" evidence="3">
    <location>
        <begin position="319"/>
        <end position="331"/>
    </location>
</feature>
<dbReference type="SUPFAM" id="SSF101447">
    <property type="entry name" value="Formin homology 2 domain (FH2 domain)"/>
    <property type="match status" value="1"/>
</dbReference>
<feature type="compositionally biased region" description="Basic and acidic residues" evidence="3">
    <location>
        <begin position="457"/>
        <end position="468"/>
    </location>
</feature>
<reference evidence="7 8" key="1">
    <citation type="submission" date="2021-02" db="EMBL/GenBank/DDBJ databases">
        <title>Plant Genome Project.</title>
        <authorList>
            <person name="Zhang R.-G."/>
        </authorList>
    </citation>
    <scope>NUCLEOTIDE SEQUENCE [LARGE SCALE GENOMIC DNA]</scope>
    <source>
        <tissue evidence="7">Leaves</tissue>
    </source>
</reference>
<sequence length="926" mass="101828">MKAHHLSLFLILSLFICSITKTTATKIRSNSSIQRRILHQPLFPASSAPPPATESSPPPPSPPPPDSPAFPNPDQPFFPEVPTGPGQDQNQSPPSSTATTSNSNGSIPIPAATQPAKPAKKVAIAISVGIVTLGMLSALAFFLYRHRAKQPGESQKLVGPNSERLQDEQGVPPSSFLYIGTVEPSRRSVSEANGSPYHKLNSVKRSDRYRPSPELQPLPQLAKPPSSHNENSPVAMSSSDEESHDTAFYTPQCSSISNDEYYTPVTVSRTVNVHSNGMLNPTRSDNPVPHSKRTSPRSRLLVSSPEMKHVIIPPIKQSQPPPPPPPPPPPQVVERLSQHHRPQDSPQAIPYSPKRPKFSSPPPPPNMELLRSLNSNPSSQTAKIPVPPPPPPPPRPPPPPLTTPRKVGSSDRSVSSTPTPVLPKPQSWSSSPKSTSHSGITDKSPVEEANSSASASEKTEGDSMDGAKPKLKALHWDKVRATSDRATVWDQLKSSSFQLNEDMMESLFGCNSVNSAPKEPIRKSVLPPVEHENRVLDPKKSQNIAILLRALNVTRDEVSEALLDDPSFPVCHITSTFFGATGNPESLGAELLETLVKMAPTKEEEIKLREYNGDTSKLGSAERFLKAVLDIPYAFKRVEAMLYRANFDTEVKYLRKSYQTLEAASEELKNSRLFLKLLEAVLKTGNRMNVGTNRGDAKAFKLDTLLKLVDIKGTDGKTTLLHFVVQEIIRSEGPGTNSMNENLENKRQFSMKEDDFKKQGLQVVAGLSRDLNNVKKAAGMDSDVLSSYVSKLEMGLEKVRLVLQYEKSDMQGKFFNSMKLFLKEAEEEITRIKADERKALSLVKEVTEYFHGDTTKEEAHPLRIFMIVRDFLSVLDNVCKEVGKMQDRTMVGSARSFRISSTASLPVLNRYNVRQDSSSGEESSSP</sequence>
<dbReference type="Pfam" id="PF02181">
    <property type="entry name" value="FH2"/>
    <property type="match status" value="1"/>
</dbReference>
<evidence type="ECO:0000313" key="7">
    <source>
        <dbReference type="EMBL" id="KAH7566690.1"/>
    </source>
</evidence>
<evidence type="ECO:0000256" key="2">
    <source>
        <dbReference type="RuleBase" id="RU361260"/>
    </source>
</evidence>
<gene>
    <name evidence="7" type="ORF">JRO89_XS08G0217000</name>
</gene>
<feature type="compositionally biased region" description="Polar residues" evidence="3">
    <location>
        <begin position="249"/>
        <end position="259"/>
    </location>
</feature>
<keyword evidence="8" id="KW-1185">Reference proteome</keyword>
<keyword evidence="4" id="KW-0812">Transmembrane</keyword>
<feature type="region of interest" description="Disordered" evidence="3">
    <location>
        <begin position="43"/>
        <end position="116"/>
    </location>
</feature>
<evidence type="ECO:0000256" key="1">
    <source>
        <dbReference type="ARBA" id="ARBA00025793"/>
    </source>
</evidence>
<dbReference type="SMART" id="SM00498">
    <property type="entry name" value="FH2"/>
    <property type="match status" value="1"/>
</dbReference>